<evidence type="ECO:0000313" key="3">
    <source>
        <dbReference type="Proteomes" id="UP000076532"/>
    </source>
</evidence>
<protein>
    <submittedName>
        <fullName evidence="2">Uncharacterized protein</fullName>
    </submittedName>
</protein>
<dbReference type="Proteomes" id="UP000076532">
    <property type="component" value="Unassembled WGS sequence"/>
</dbReference>
<name>A0A166QRC6_9AGAM</name>
<dbReference type="AlphaFoldDB" id="A0A166QRC6"/>
<feature type="compositionally biased region" description="Basic and acidic residues" evidence="1">
    <location>
        <begin position="148"/>
        <end position="157"/>
    </location>
</feature>
<accession>A0A166QRC6</accession>
<proteinExistence type="predicted"/>
<feature type="compositionally biased region" description="Basic and acidic residues" evidence="1">
    <location>
        <begin position="175"/>
        <end position="190"/>
    </location>
</feature>
<feature type="region of interest" description="Disordered" evidence="1">
    <location>
        <begin position="407"/>
        <end position="501"/>
    </location>
</feature>
<reference evidence="2 3" key="1">
    <citation type="journal article" date="2016" name="Mol. Biol. Evol.">
        <title>Comparative Genomics of Early-Diverging Mushroom-Forming Fungi Provides Insights into the Origins of Lignocellulose Decay Capabilities.</title>
        <authorList>
            <person name="Nagy L.G."/>
            <person name="Riley R."/>
            <person name="Tritt A."/>
            <person name="Adam C."/>
            <person name="Daum C."/>
            <person name="Floudas D."/>
            <person name="Sun H."/>
            <person name="Yadav J.S."/>
            <person name="Pangilinan J."/>
            <person name="Larsson K.H."/>
            <person name="Matsuura K."/>
            <person name="Barry K."/>
            <person name="Labutti K."/>
            <person name="Kuo R."/>
            <person name="Ohm R.A."/>
            <person name="Bhattacharya S.S."/>
            <person name="Shirouzu T."/>
            <person name="Yoshinaga Y."/>
            <person name="Martin F.M."/>
            <person name="Grigoriev I.V."/>
            <person name="Hibbett D.S."/>
        </authorList>
    </citation>
    <scope>NUCLEOTIDE SEQUENCE [LARGE SCALE GENOMIC DNA]</scope>
    <source>
        <strain evidence="2 3">CBS 109695</strain>
    </source>
</reference>
<organism evidence="2 3">
    <name type="scientific">Athelia psychrophila</name>
    <dbReference type="NCBI Taxonomy" id="1759441"/>
    <lineage>
        <taxon>Eukaryota</taxon>
        <taxon>Fungi</taxon>
        <taxon>Dikarya</taxon>
        <taxon>Basidiomycota</taxon>
        <taxon>Agaricomycotina</taxon>
        <taxon>Agaricomycetes</taxon>
        <taxon>Agaricomycetidae</taxon>
        <taxon>Atheliales</taxon>
        <taxon>Atheliaceae</taxon>
        <taxon>Athelia</taxon>
    </lineage>
</organism>
<feature type="compositionally biased region" description="Basic and acidic residues" evidence="1">
    <location>
        <begin position="25"/>
        <end position="39"/>
    </location>
</feature>
<feature type="compositionally biased region" description="Low complexity" evidence="1">
    <location>
        <begin position="351"/>
        <end position="363"/>
    </location>
</feature>
<gene>
    <name evidence="2" type="ORF">FIBSPDRAFT_928032</name>
</gene>
<evidence type="ECO:0000313" key="2">
    <source>
        <dbReference type="EMBL" id="KZP27455.1"/>
    </source>
</evidence>
<evidence type="ECO:0000256" key="1">
    <source>
        <dbReference type="SAM" id="MobiDB-lite"/>
    </source>
</evidence>
<feature type="compositionally biased region" description="Basic and acidic residues" evidence="1">
    <location>
        <begin position="87"/>
        <end position="98"/>
    </location>
</feature>
<feature type="region of interest" description="Disordered" evidence="1">
    <location>
        <begin position="313"/>
        <end position="363"/>
    </location>
</feature>
<feature type="region of interest" description="Disordered" evidence="1">
    <location>
        <begin position="142"/>
        <end position="190"/>
    </location>
</feature>
<keyword evidence="3" id="KW-1185">Reference proteome</keyword>
<sequence length="605" mass="67012">MGEMALSRGALLASPRMGTNPPNHGEVERRLGGEMEGRAGWKKLITQEPGSGGRSHAITQRNDRLGINTQSESASNEKRREGRRGKKDVPRCCSETRRRSISFPAGRTGTNPPNRGEDVRHDEGPVKKMTLYWLHRLTFPAATGPTNRGEDVDKTRADVTSSKKKTNKSKGCARPTDKEKRHDYRRPDEKCYQKKHAGGWARTASKSRLTPLGYLDTLFDLVQAAGEARADTHKGLLRRVRKEWDEKDERPVTYRKDELEGEQEKLRLFSQGERGKGRKAGNRKTRVLCLVLGVHAALPLEGVREPRVLPLEEVRAQDGREEEDDGDGHAGKGKGSKTPTRPINRHKRRTSTASRASRSSAAVPAVPVLPVRERLRCVCVLSRAKDYSTGDGCTKLQELVTVGGASCGGAGREATRLRGGRCRRRSSAATSQPPLLSKWSEGGKASHPTATSAALERRTSSELVRGKGGEGGEEEERNRRRREKGEEKSTSLQPQPPAASHIEMRMVPTWLAVLTYQWLSRWQNHDREKLPARNSNGPTVDIQLGGPGDTLKVETVYCIQLAFDCKFIGARAECFKYNEAMYNGSHLPCPTPPPSTRINIPRSGL</sequence>
<dbReference type="EMBL" id="KV417508">
    <property type="protein sequence ID" value="KZP27455.1"/>
    <property type="molecule type" value="Genomic_DNA"/>
</dbReference>
<feature type="non-terminal residue" evidence="2">
    <location>
        <position position="605"/>
    </location>
</feature>
<feature type="region of interest" description="Disordered" evidence="1">
    <location>
        <begin position="1"/>
        <end position="123"/>
    </location>
</feature>
<feature type="compositionally biased region" description="Basic and acidic residues" evidence="1">
    <location>
        <begin position="455"/>
        <end position="470"/>
    </location>
</feature>